<feature type="compositionally biased region" description="Basic and acidic residues" evidence="1">
    <location>
        <begin position="273"/>
        <end position="286"/>
    </location>
</feature>
<dbReference type="EMBL" id="BONY01000021">
    <property type="protein sequence ID" value="GIH05704.1"/>
    <property type="molecule type" value="Genomic_DNA"/>
</dbReference>
<dbReference type="RefSeq" id="WP_203909549.1">
    <property type="nucleotide sequence ID" value="NZ_BONY01000021.1"/>
</dbReference>
<evidence type="ECO:0000313" key="4">
    <source>
        <dbReference type="Proteomes" id="UP000612899"/>
    </source>
</evidence>
<keyword evidence="4" id="KW-1185">Reference proteome</keyword>
<accession>A0A8J3Q932</accession>
<dbReference type="Proteomes" id="UP000612899">
    <property type="component" value="Unassembled WGS sequence"/>
</dbReference>
<feature type="transmembrane region" description="Helical" evidence="2">
    <location>
        <begin position="94"/>
        <end position="113"/>
    </location>
</feature>
<organism evidence="3 4">
    <name type="scientific">Rhizocola hellebori</name>
    <dbReference type="NCBI Taxonomy" id="1392758"/>
    <lineage>
        <taxon>Bacteria</taxon>
        <taxon>Bacillati</taxon>
        <taxon>Actinomycetota</taxon>
        <taxon>Actinomycetes</taxon>
        <taxon>Micromonosporales</taxon>
        <taxon>Micromonosporaceae</taxon>
        <taxon>Rhizocola</taxon>
    </lineage>
</organism>
<reference evidence="3" key="1">
    <citation type="submission" date="2021-01" db="EMBL/GenBank/DDBJ databases">
        <title>Whole genome shotgun sequence of Rhizocola hellebori NBRC 109834.</title>
        <authorList>
            <person name="Komaki H."/>
            <person name="Tamura T."/>
        </authorList>
    </citation>
    <scope>NUCLEOTIDE SEQUENCE</scope>
    <source>
        <strain evidence="3">NBRC 109834</strain>
    </source>
</reference>
<keyword evidence="2" id="KW-1133">Transmembrane helix</keyword>
<comment type="caution">
    <text evidence="3">The sequence shown here is derived from an EMBL/GenBank/DDBJ whole genome shotgun (WGS) entry which is preliminary data.</text>
</comment>
<feature type="transmembrane region" description="Helical" evidence="2">
    <location>
        <begin position="59"/>
        <end position="82"/>
    </location>
</feature>
<proteinExistence type="predicted"/>
<feature type="transmembrane region" description="Helical" evidence="2">
    <location>
        <begin position="28"/>
        <end position="47"/>
    </location>
</feature>
<evidence type="ECO:0000256" key="1">
    <source>
        <dbReference type="SAM" id="MobiDB-lite"/>
    </source>
</evidence>
<gene>
    <name evidence="3" type="ORF">Rhe02_37710</name>
</gene>
<name>A0A8J3Q932_9ACTN</name>
<evidence type="ECO:0000313" key="3">
    <source>
        <dbReference type="EMBL" id="GIH05704.1"/>
    </source>
</evidence>
<protein>
    <recommendedName>
        <fullName evidence="5">DUF2637 domain-containing protein</fullName>
    </recommendedName>
</protein>
<feature type="transmembrane region" description="Helical" evidence="2">
    <location>
        <begin position="119"/>
        <end position="139"/>
    </location>
</feature>
<keyword evidence="2" id="KW-0812">Transmembrane</keyword>
<feature type="region of interest" description="Disordered" evidence="1">
    <location>
        <begin position="262"/>
        <end position="286"/>
    </location>
</feature>
<evidence type="ECO:0008006" key="5">
    <source>
        <dbReference type="Google" id="ProtNLM"/>
    </source>
</evidence>
<sequence length="385" mass="41698">MLAPPLRTPLGVSGEPTMRYAGVERAAWCFYAIAALGSSIGQIWVGVEVPPWPDTVPVWVRAVLVLPFAIVIDLGGAVSAGMADWRQRLGESAYGWRILSAASVVVGVGINVVGHASVAYLAVVFGGLGCFAYAVWLLHSAARRRDALRAAGKLRNTAPAYGLLQWRREPAVTARARSLALEHGYGVVESLTTARAQIAEEVRRTALAGHIDAEIRAQHADPILAAIAATTTPVEEVAQHLMHIIDTRGWARRIAAKIQPPTHLAIDPPPPAEESRANHNDEPDLDRLTDLRTDLVNIVPTKPADYRRWHTLWITIRERPEVTNKDLAKDNDISVRTVQRIRAVGAAGLLDAPAPTNTRHLRPAASNGHRPRDQAMTADPVPGSD</sequence>
<dbReference type="AlphaFoldDB" id="A0A8J3Q932"/>
<evidence type="ECO:0000256" key="2">
    <source>
        <dbReference type="SAM" id="Phobius"/>
    </source>
</evidence>
<keyword evidence="2" id="KW-0472">Membrane</keyword>
<feature type="region of interest" description="Disordered" evidence="1">
    <location>
        <begin position="352"/>
        <end position="385"/>
    </location>
</feature>